<sequence length="73" mass="8486">MANQHVVQRDKDWAVRRENAGRDTARFDTQEEAFEAAREIAKNQGGDVFTHDRHGQFRDRNTYGKPDNFPPRG</sequence>
<evidence type="ECO:0000313" key="2">
    <source>
        <dbReference type="EMBL" id="OGY35237.1"/>
    </source>
</evidence>
<dbReference type="EMBL" id="MHHR01000002">
    <property type="protein sequence ID" value="OGY35237.1"/>
    <property type="molecule type" value="Genomic_DNA"/>
</dbReference>
<feature type="region of interest" description="Disordered" evidence="1">
    <location>
        <begin position="42"/>
        <end position="73"/>
    </location>
</feature>
<dbReference type="InterPro" id="IPR018691">
    <property type="entry name" value="DUF2188"/>
</dbReference>
<dbReference type="Pfam" id="PF09954">
    <property type="entry name" value="DUF2188"/>
    <property type="match status" value="1"/>
</dbReference>
<dbReference type="Proteomes" id="UP000177528">
    <property type="component" value="Unassembled WGS sequence"/>
</dbReference>
<comment type="caution">
    <text evidence="2">The sequence shown here is derived from an EMBL/GenBank/DDBJ whole genome shotgun (WGS) entry which is preliminary data.</text>
</comment>
<accession>A0A1G1X7D1</accession>
<protein>
    <recommendedName>
        <fullName evidence="4">DUF2188 domain-containing protein</fullName>
    </recommendedName>
</protein>
<dbReference type="AlphaFoldDB" id="A0A1G1X7D1"/>
<name>A0A1G1X7D1_9BACT</name>
<organism evidence="2 3">
    <name type="scientific">Candidatus Andersenbacteria bacterium RIFCSPHIGHO2_12_FULL_45_11</name>
    <dbReference type="NCBI Taxonomy" id="1797281"/>
    <lineage>
        <taxon>Bacteria</taxon>
        <taxon>Candidatus Anderseniibacteriota</taxon>
    </lineage>
</organism>
<gene>
    <name evidence="2" type="ORF">A3D99_01020</name>
</gene>
<evidence type="ECO:0000256" key="1">
    <source>
        <dbReference type="SAM" id="MobiDB-lite"/>
    </source>
</evidence>
<evidence type="ECO:0000313" key="3">
    <source>
        <dbReference type="Proteomes" id="UP000177528"/>
    </source>
</evidence>
<reference evidence="2 3" key="1">
    <citation type="journal article" date="2016" name="Nat. Commun.">
        <title>Thousands of microbial genomes shed light on interconnected biogeochemical processes in an aquifer system.</title>
        <authorList>
            <person name="Anantharaman K."/>
            <person name="Brown C.T."/>
            <person name="Hug L.A."/>
            <person name="Sharon I."/>
            <person name="Castelle C.J."/>
            <person name="Probst A.J."/>
            <person name="Thomas B.C."/>
            <person name="Singh A."/>
            <person name="Wilkins M.J."/>
            <person name="Karaoz U."/>
            <person name="Brodie E.L."/>
            <person name="Williams K.H."/>
            <person name="Hubbard S.S."/>
            <person name="Banfield J.F."/>
        </authorList>
    </citation>
    <scope>NUCLEOTIDE SEQUENCE [LARGE SCALE GENOMIC DNA]</scope>
</reference>
<feature type="compositionally biased region" description="Basic and acidic residues" evidence="1">
    <location>
        <begin position="49"/>
        <end position="62"/>
    </location>
</feature>
<proteinExistence type="predicted"/>
<evidence type="ECO:0008006" key="4">
    <source>
        <dbReference type="Google" id="ProtNLM"/>
    </source>
</evidence>